<comment type="caution">
    <text evidence="1">The sequence shown here is derived from an EMBL/GenBank/DDBJ whole genome shotgun (WGS) entry which is preliminary data.</text>
</comment>
<reference evidence="1" key="1">
    <citation type="submission" date="2013-08" db="EMBL/GenBank/DDBJ databases">
        <authorList>
            <person name="Mendez C."/>
            <person name="Richter M."/>
            <person name="Ferrer M."/>
            <person name="Sanchez J."/>
        </authorList>
    </citation>
    <scope>NUCLEOTIDE SEQUENCE</scope>
</reference>
<sequence>MQDTHKILEQMRREPGSVRFADLCKVCEVHFGKPRQHGTSHVLFKTPWPGD</sequence>
<accession>T1B3M9</accession>
<feature type="non-terminal residue" evidence="1">
    <location>
        <position position="51"/>
    </location>
</feature>
<protein>
    <recommendedName>
        <fullName evidence="2">Toxin HicA</fullName>
    </recommendedName>
</protein>
<dbReference type="AlphaFoldDB" id="T1B3M9"/>
<evidence type="ECO:0008006" key="2">
    <source>
        <dbReference type="Google" id="ProtNLM"/>
    </source>
</evidence>
<dbReference type="EMBL" id="AUZZ01001699">
    <property type="protein sequence ID" value="EQD63153.1"/>
    <property type="molecule type" value="Genomic_DNA"/>
</dbReference>
<reference evidence="1" key="2">
    <citation type="journal article" date="2014" name="ISME J.">
        <title>Microbial stratification in low pH oxic and suboxic macroscopic growths along an acid mine drainage.</title>
        <authorList>
            <person name="Mendez-Garcia C."/>
            <person name="Mesa V."/>
            <person name="Sprenger R.R."/>
            <person name="Richter M."/>
            <person name="Diez M.S."/>
            <person name="Solano J."/>
            <person name="Bargiela R."/>
            <person name="Golyshina O.V."/>
            <person name="Manteca A."/>
            <person name="Ramos J.L."/>
            <person name="Gallego J.R."/>
            <person name="Llorente I."/>
            <person name="Martins Dos Santos V.A."/>
            <person name="Jensen O.N."/>
            <person name="Pelaez A.I."/>
            <person name="Sanchez J."/>
            <person name="Ferrer M."/>
        </authorList>
    </citation>
    <scope>NUCLEOTIDE SEQUENCE</scope>
</reference>
<proteinExistence type="predicted"/>
<gene>
    <name evidence="1" type="ORF">B2A_02501</name>
</gene>
<name>T1B3M9_9ZZZZ</name>
<organism evidence="1">
    <name type="scientific">mine drainage metagenome</name>
    <dbReference type="NCBI Taxonomy" id="410659"/>
    <lineage>
        <taxon>unclassified sequences</taxon>
        <taxon>metagenomes</taxon>
        <taxon>ecological metagenomes</taxon>
    </lineage>
</organism>
<evidence type="ECO:0000313" key="1">
    <source>
        <dbReference type="EMBL" id="EQD63153.1"/>
    </source>
</evidence>